<dbReference type="InterPro" id="IPR036366">
    <property type="entry name" value="PGBDSf"/>
</dbReference>
<dbReference type="PANTHER" id="PTHR35894:SF1">
    <property type="entry name" value="PHOSPHORIBULOKINASE _ URIDINE KINASE FAMILY"/>
    <property type="match status" value="1"/>
</dbReference>
<dbReference type="SMART" id="SM00382">
    <property type="entry name" value="AAA"/>
    <property type="match status" value="1"/>
</dbReference>
<evidence type="ECO:0000259" key="1">
    <source>
        <dbReference type="SMART" id="SM00382"/>
    </source>
</evidence>
<keyword evidence="2" id="KW-0614">Plasmid</keyword>
<dbReference type="InterPro" id="IPR036365">
    <property type="entry name" value="PGBD-like_sf"/>
</dbReference>
<dbReference type="InterPro" id="IPR049945">
    <property type="entry name" value="AAA_22"/>
</dbReference>
<evidence type="ECO:0000313" key="3">
    <source>
        <dbReference type="Proteomes" id="UP001059950"/>
    </source>
</evidence>
<organism evidence="2 3">
    <name type="scientific">Amphritea atlantica</name>
    <dbReference type="NCBI Taxonomy" id="355243"/>
    <lineage>
        <taxon>Bacteria</taxon>
        <taxon>Pseudomonadati</taxon>
        <taxon>Pseudomonadota</taxon>
        <taxon>Gammaproteobacteria</taxon>
        <taxon>Oceanospirillales</taxon>
        <taxon>Oceanospirillaceae</taxon>
        <taxon>Amphritea</taxon>
    </lineage>
</organism>
<dbReference type="Pfam" id="PF21327">
    <property type="entry name" value="GspA_C39-like"/>
    <property type="match status" value="1"/>
</dbReference>
<dbReference type="InterPro" id="IPR052026">
    <property type="entry name" value="ExeA_AAA_ATPase_DNA-bind"/>
</dbReference>
<gene>
    <name evidence="2" type="ORF">KDX31_19705</name>
</gene>
<sequence length="554" mass="61772">MYSNYFGMDEPPFSIAPNPRYLFLSKQHREALAHLLYGISSNGGFVLLTGEVGTGKTTVCRALLDQLPDNTDIALILNPKCDSEELLAAICDELHISYPKSEGTRLKDYIDALNDYLLDAHARGRNTVLILDEAQNLGVSVLEQIRLLTNLETDCSKLLQIVLIGQPELLTQLQQPELRQLSQRITARYHLGSLSRSELEAYVSHRLSVAGVQGRLFPVSTLNRLFRITKGIPRLINVVCDRALLGAFVERQNRVEVNTLTKAAGEVLGENNKTGMSLNLWQTVALLLLITTSLGWVYQSQLKTLSAPWLNRFNSSTIAAEAPPTAVPAVPAAPAVPAVPDKPLSTVLLATQTWPDNSGRERNQVYAYRSLFQRWGVEYDPRSHPIVCRYARELGYDCLFNSGSLDKLIELNRPAVVKLGNTFGDFYATLVAIQDDQAELLLDNQRLILPLSDLQPFWRETYTLFWKLPPNYSGMIQPGSQLDNVEWLSRQMALITGRPADNFRQDIYSPRLVKEVKAFQHSKGLLADGIIGPRTAIHLNSATSQSVPRLVQDG</sequence>
<accession>A0ABY5H020</accession>
<dbReference type="Gene3D" id="3.40.50.300">
    <property type="entry name" value="P-loop containing nucleotide triphosphate hydrolases"/>
    <property type="match status" value="1"/>
</dbReference>
<evidence type="ECO:0000313" key="2">
    <source>
        <dbReference type="EMBL" id="UTW05623.1"/>
    </source>
</evidence>
<dbReference type="PANTHER" id="PTHR35894">
    <property type="entry name" value="GENERAL SECRETION PATHWAY PROTEIN A-RELATED"/>
    <property type="match status" value="1"/>
</dbReference>
<dbReference type="Pfam" id="PF13401">
    <property type="entry name" value="AAA_22"/>
    <property type="match status" value="1"/>
</dbReference>
<dbReference type="InterPro" id="IPR003593">
    <property type="entry name" value="AAA+_ATPase"/>
</dbReference>
<protein>
    <submittedName>
        <fullName evidence="2">AAA family ATPase</fullName>
    </submittedName>
</protein>
<name>A0ABY5H020_9GAMM</name>
<dbReference type="SUPFAM" id="SSF47090">
    <property type="entry name" value="PGBD-like"/>
    <property type="match status" value="1"/>
</dbReference>
<dbReference type="Gene3D" id="3.90.70.10">
    <property type="entry name" value="Cysteine proteinases"/>
    <property type="match status" value="1"/>
</dbReference>
<dbReference type="InterPro" id="IPR048809">
    <property type="entry name" value="GspA_C39-like"/>
</dbReference>
<dbReference type="Proteomes" id="UP001059950">
    <property type="component" value="Plasmid unnamed"/>
</dbReference>
<dbReference type="InterPro" id="IPR027417">
    <property type="entry name" value="P-loop_NTPase"/>
</dbReference>
<geneLocation type="plasmid" evidence="2 3">
    <name>unnamed</name>
</geneLocation>
<feature type="domain" description="AAA+ ATPase" evidence="1">
    <location>
        <begin position="42"/>
        <end position="196"/>
    </location>
</feature>
<dbReference type="Pfam" id="PF01471">
    <property type="entry name" value="PG_binding_1"/>
    <property type="match status" value="1"/>
</dbReference>
<keyword evidence="3" id="KW-1185">Reference proteome</keyword>
<dbReference type="Gene3D" id="1.10.101.10">
    <property type="entry name" value="PGBD-like superfamily/PGBD"/>
    <property type="match status" value="1"/>
</dbReference>
<dbReference type="EMBL" id="CP073345">
    <property type="protein sequence ID" value="UTW05623.1"/>
    <property type="molecule type" value="Genomic_DNA"/>
</dbReference>
<dbReference type="InterPro" id="IPR002477">
    <property type="entry name" value="Peptidoglycan-bd-like"/>
</dbReference>
<dbReference type="SUPFAM" id="SSF52540">
    <property type="entry name" value="P-loop containing nucleoside triphosphate hydrolases"/>
    <property type="match status" value="1"/>
</dbReference>
<proteinExistence type="predicted"/>
<dbReference type="CDD" id="cd00009">
    <property type="entry name" value="AAA"/>
    <property type="match status" value="1"/>
</dbReference>
<reference evidence="2" key="1">
    <citation type="submission" date="2021-04" db="EMBL/GenBank/DDBJ databases">
        <title>Oceanospirillales bacteria with DddD are important DMSP degraders in coastal seawater.</title>
        <authorList>
            <person name="Liu J."/>
        </authorList>
    </citation>
    <scope>NUCLEOTIDE SEQUENCE</scope>
    <source>
        <strain evidence="2">GY6</strain>
        <plasmid evidence="2">unnamed</plasmid>
    </source>
</reference>